<name>A0A7T7I6M6_9ACTN</name>
<dbReference type="AlphaFoldDB" id="A0A7T7I6M6"/>
<dbReference type="RefSeq" id="WP_200396957.1">
    <property type="nucleotide sequence ID" value="NZ_CP066831.1"/>
</dbReference>
<evidence type="ECO:0000313" key="2">
    <source>
        <dbReference type="EMBL" id="QQM41995.1"/>
    </source>
</evidence>
<accession>A0A7T7I6M6</accession>
<reference evidence="2 3" key="1">
    <citation type="submission" date="2020-12" db="EMBL/GenBank/DDBJ databases">
        <title>A novel species.</title>
        <authorList>
            <person name="Li K."/>
        </authorList>
    </citation>
    <scope>NUCLEOTIDE SEQUENCE [LARGE SCALE GENOMIC DNA]</scope>
    <source>
        <strain evidence="2 3">ZYC-3</strain>
    </source>
</reference>
<dbReference type="KEGG" id="slf:JEQ17_22810"/>
<proteinExistence type="predicted"/>
<dbReference type="EMBL" id="CP066831">
    <property type="protein sequence ID" value="QQM41995.1"/>
    <property type="molecule type" value="Genomic_DNA"/>
</dbReference>
<feature type="compositionally biased region" description="Basic residues" evidence="1">
    <location>
        <begin position="17"/>
        <end position="31"/>
    </location>
</feature>
<gene>
    <name evidence="2" type="ORF">JEQ17_22810</name>
</gene>
<organism evidence="2 3">
    <name type="scientific">Streptomyces liliifuscus</name>
    <dbReference type="NCBI Taxonomy" id="2797636"/>
    <lineage>
        <taxon>Bacteria</taxon>
        <taxon>Bacillati</taxon>
        <taxon>Actinomycetota</taxon>
        <taxon>Actinomycetes</taxon>
        <taxon>Kitasatosporales</taxon>
        <taxon>Streptomycetaceae</taxon>
        <taxon>Streptomyces</taxon>
    </lineage>
</organism>
<evidence type="ECO:0000256" key="1">
    <source>
        <dbReference type="SAM" id="MobiDB-lite"/>
    </source>
</evidence>
<evidence type="ECO:0000313" key="3">
    <source>
        <dbReference type="Proteomes" id="UP000595636"/>
    </source>
</evidence>
<keyword evidence="3" id="KW-1185">Reference proteome</keyword>
<sequence>MNILAYRADTRQDVRAAKNRSGRKRHGYRPHRANDRRGSGTSTLAGTERTARNRVRAELRAVQLLTRTG</sequence>
<dbReference type="Proteomes" id="UP000595636">
    <property type="component" value="Chromosome"/>
</dbReference>
<feature type="region of interest" description="Disordered" evidence="1">
    <location>
        <begin position="15"/>
        <end position="51"/>
    </location>
</feature>
<protein>
    <submittedName>
        <fullName evidence="2">Uncharacterized protein</fullName>
    </submittedName>
</protein>